<gene>
    <name evidence="2" type="ordered locus">PHZ_c2940</name>
</gene>
<keyword evidence="1" id="KW-0812">Transmembrane</keyword>
<dbReference type="KEGG" id="pzu:PHZ_c2940"/>
<proteinExistence type="predicted"/>
<feature type="transmembrane region" description="Helical" evidence="1">
    <location>
        <begin position="140"/>
        <end position="158"/>
    </location>
</feature>
<evidence type="ECO:0000256" key="1">
    <source>
        <dbReference type="SAM" id="Phobius"/>
    </source>
</evidence>
<dbReference type="OrthoDB" id="7211140at2"/>
<dbReference type="EMBL" id="CP000747">
    <property type="protein sequence ID" value="ACG79349.1"/>
    <property type="molecule type" value="Genomic_DNA"/>
</dbReference>
<dbReference type="STRING" id="450851.PHZ_c2940"/>
<reference evidence="2 3" key="1">
    <citation type="journal article" date="2008" name="BMC Genomics">
        <title>Complete genome of Phenylobacterium zucineum - a novel facultative intracellular bacterium isolated from human erythroleukemia cell line K562.</title>
        <authorList>
            <person name="Luo Y."/>
            <person name="Xu X."/>
            <person name="Ding Z."/>
            <person name="Liu Z."/>
            <person name="Zhang B."/>
            <person name="Yan Z."/>
            <person name="Sun J."/>
            <person name="Hu S."/>
            <person name="Hu X."/>
        </authorList>
    </citation>
    <scope>NUCLEOTIDE SEQUENCE [LARGE SCALE GENOMIC DNA]</scope>
    <source>
        <strain evidence="2 3">HLK1</strain>
    </source>
</reference>
<organism evidence="2 3">
    <name type="scientific">Phenylobacterium zucineum (strain HLK1)</name>
    <dbReference type="NCBI Taxonomy" id="450851"/>
    <lineage>
        <taxon>Bacteria</taxon>
        <taxon>Pseudomonadati</taxon>
        <taxon>Pseudomonadota</taxon>
        <taxon>Alphaproteobacteria</taxon>
        <taxon>Caulobacterales</taxon>
        <taxon>Caulobacteraceae</taxon>
        <taxon>Phenylobacterium</taxon>
    </lineage>
</organism>
<dbReference type="HOGENOM" id="CLU_135599_2_0_5"/>
<sequence length="163" mass="16393">MTSVAAGPDPAPLPGRSIAAAALAGGLVDLVYASAVGALDGRGVLKVWQGVASGWMGRAAGDHGWASAALGIATHFGIATAMAGTYAVAAARLPILRRRPLACGAVYGLGLYGVMYGLVLPLRWPGAFPKWEGARSAADMAAHVGVGLAIAWAVSRTAPKPNH</sequence>
<feature type="transmembrane region" description="Helical" evidence="1">
    <location>
        <begin position="101"/>
        <end position="120"/>
    </location>
</feature>
<evidence type="ECO:0000313" key="3">
    <source>
        <dbReference type="Proteomes" id="UP000001868"/>
    </source>
</evidence>
<evidence type="ECO:0000313" key="2">
    <source>
        <dbReference type="EMBL" id="ACG79349.1"/>
    </source>
</evidence>
<keyword evidence="3" id="KW-1185">Reference proteome</keyword>
<dbReference type="RefSeq" id="WP_012523487.1">
    <property type="nucleotide sequence ID" value="NC_011144.1"/>
</dbReference>
<dbReference type="Proteomes" id="UP000001868">
    <property type="component" value="Chromosome"/>
</dbReference>
<dbReference type="eggNOG" id="ENOG5032Y2Y">
    <property type="taxonomic scope" value="Bacteria"/>
</dbReference>
<dbReference type="AlphaFoldDB" id="B4R8Y4"/>
<accession>B4R8Y4</accession>
<protein>
    <recommendedName>
        <fullName evidence="4">DUF1440 domain-containing protein</fullName>
    </recommendedName>
</protein>
<keyword evidence="1" id="KW-1133">Transmembrane helix</keyword>
<feature type="transmembrane region" description="Helical" evidence="1">
    <location>
        <begin position="65"/>
        <end position="89"/>
    </location>
</feature>
<evidence type="ECO:0008006" key="4">
    <source>
        <dbReference type="Google" id="ProtNLM"/>
    </source>
</evidence>
<keyword evidence="1" id="KW-0472">Membrane</keyword>
<name>B4R8Y4_PHEZH</name>